<evidence type="ECO:0000256" key="5">
    <source>
        <dbReference type="ARBA" id="ARBA00022645"/>
    </source>
</evidence>
<evidence type="ECO:0000256" key="14">
    <source>
        <dbReference type="SAM" id="SignalP"/>
    </source>
</evidence>
<dbReference type="Gene3D" id="3.40.710.10">
    <property type="entry name" value="DD-peptidase/beta-lactamase superfamily"/>
    <property type="match status" value="1"/>
</dbReference>
<dbReference type="InterPro" id="IPR037167">
    <property type="entry name" value="Peptidase_S11_C_sf"/>
</dbReference>
<evidence type="ECO:0000256" key="6">
    <source>
        <dbReference type="ARBA" id="ARBA00022670"/>
    </source>
</evidence>
<dbReference type="InterPro" id="IPR018044">
    <property type="entry name" value="Peptidase_S11"/>
</dbReference>
<evidence type="ECO:0000256" key="1">
    <source>
        <dbReference type="ARBA" id="ARBA00003217"/>
    </source>
</evidence>
<keyword evidence="11" id="KW-0961">Cell wall biogenesis/degradation</keyword>
<comment type="pathway">
    <text evidence="2">Cell wall biogenesis; peptidoglycan biosynthesis.</text>
</comment>
<keyword evidence="10" id="KW-0573">Peptidoglycan synthesis</keyword>
<gene>
    <name evidence="16" type="ORF">QE408_003237</name>
</gene>
<proteinExistence type="inferred from homology"/>
<dbReference type="Pfam" id="PF07943">
    <property type="entry name" value="PBP5_C"/>
    <property type="match status" value="1"/>
</dbReference>
<dbReference type="SUPFAM" id="SSF56601">
    <property type="entry name" value="beta-lactamase/transpeptidase-like"/>
    <property type="match status" value="1"/>
</dbReference>
<evidence type="ECO:0000256" key="4">
    <source>
        <dbReference type="ARBA" id="ARBA00012448"/>
    </source>
</evidence>
<dbReference type="SUPFAM" id="SSF69189">
    <property type="entry name" value="Penicillin-binding protein associated domain"/>
    <property type="match status" value="1"/>
</dbReference>
<feature type="signal peptide" evidence="14">
    <location>
        <begin position="1"/>
        <end position="28"/>
    </location>
</feature>
<keyword evidence="8 16" id="KW-0378">Hydrolase</keyword>
<comment type="similarity">
    <text evidence="3 13">Belongs to the peptidase S11 family.</text>
</comment>
<dbReference type="Proteomes" id="UP001224781">
    <property type="component" value="Unassembled WGS sequence"/>
</dbReference>
<keyword evidence="17" id="KW-1185">Reference proteome</keyword>
<dbReference type="GO" id="GO:0009002">
    <property type="term" value="F:serine-type D-Ala-D-Ala carboxypeptidase activity"/>
    <property type="evidence" value="ECO:0007669"/>
    <property type="project" value="UniProtKB-EC"/>
</dbReference>
<feature type="domain" description="Peptidase S11 D-Ala-D-Ala carboxypeptidase A C-terminal" evidence="15">
    <location>
        <begin position="281"/>
        <end position="371"/>
    </location>
</feature>
<evidence type="ECO:0000313" key="16">
    <source>
        <dbReference type="EMBL" id="MDQ1186094.1"/>
    </source>
</evidence>
<evidence type="ECO:0000313" key="17">
    <source>
        <dbReference type="Proteomes" id="UP001224781"/>
    </source>
</evidence>
<name>A0ABU0UMB6_9HYPH</name>
<dbReference type="Pfam" id="PF00768">
    <property type="entry name" value="Peptidase_S11"/>
    <property type="match status" value="1"/>
</dbReference>
<comment type="catalytic activity">
    <reaction evidence="12">
        <text>Preferential cleavage: (Ac)2-L-Lys-D-Ala-|-D-Ala. Also transpeptidation of peptidyl-alanyl moieties that are N-acyl substituents of D-alanine.</text>
        <dbReference type="EC" id="3.4.16.4"/>
    </reaction>
</comment>
<evidence type="ECO:0000256" key="10">
    <source>
        <dbReference type="ARBA" id="ARBA00022984"/>
    </source>
</evidence>
<evidence type="ECO:0000256" key="7">
    <source>
        <dbReference type="ARBA" id="ARBA00022729"/>
    </source>
</evidence>
<keyword evidence="5 16" id="KW-0121">Carboxypeptidase</keyword>
<protein>
    <recommendedName>
        <fullName evidence="4">serine-type D-Ala-D-Ala carboxypeptidase</fullName>
        <ecNumber evidence="4">3.4.16.4</ecNumber>
    </recommendedName>
</protein>
<dbReference type="EMBL" id="JAUTBL010000002">
    <property type="protein sequence ID" value="MDQ1186094.1"/>
    <property type="molecule type" value="Genomic_DNA"/>
</dbReference>
<dbReference type="InterPro" id="IPR001967">
    <property type="entry name" value="Peptidase_S11_N"/>
</dbReference>
<dbReference type="RefSeq" id="WP_306932870.1">
    <property type="nucleotide sequence ID" value="NZ_JAUTBL010000002.1"/>
</dbReference>
<dbReference type="PANTHER" id="PTHR21581">
    <property type="entry name" value="D-ALANYL-D-ALANINE CARBOXYPEPTIDASE"/>
    <property type="match status" value="1"/>
</dbReference>
<dbReference type="InterPro" id="IPR012338">
    <property type="entry name" value="Beta-lactam/transpept-like"/>
</dbReference>
<keyword evidence="9" id="KW-0133">Cell shape</keyword>
<reference evidence="16 17" key="1">
    <citation type="submission" date="2023-07" db="EMBL/GenBank/DDBJ databases">
        <title>Functional and genomic diversity of the sorghum phyllosphere microbiome.</title>
        <authorList>
            <person name="Shade A."/>
        </authorList>
    </citation>
    <scope>NUCLEOTIDE SEQUENCE [LARGE SCALE GENOMIC DNA]</scope>
    <source>
        <strain evidence="16 17">SORGH_AS_1126</strain>
    </source>
</reference>
<keyword evidence="7 14" id="KW-0732">Signal</keyword>
<evidence type="ECO:0000256" key="2">
    <source>
        <dbReference type="ARBA" id="ARBA00004752"/>
    </source>
</evidence>
<comment type="function">
    <text evidence="1">Removes C-terminal D-alanyl residues from sugar-peptide cell wall precursors.</text>
</comment>
<accession>A0ABU0UMB6</accession>
<feature type="chain" id="PRO_5047532813" description="serine-type D-Ala-D-Ala carboxypeptidase" evidence="14">
    <location>
        <begin position="29"/>
        <end position="390"/>
    </location>
</feature>
<comment type="caution">
    <text evidence="16">The sequence shown here is derived from an EMBL/GenBank/DDBJ whole genome shotgun (WGS) entry which is preliminary data.</text>
</comment>
<evidence type="ECO:0000256" key="8">
    <source>
        <dbReference type="ARBA" id="ARBA00022801"/>
    </source>
</evidence>
<evidence type="ECO:0000256" key="12">
    <source>
        <dbReference type="ARBA" id="ARBA00034000"/>
    </source>
</evidence>
<dbReference type="InterPro" id="IPR015956">
    <property type="entry name" value="Peniciliin-bd_prot_C_sf"/>
</dbReference>
<evidence type="ECO:0000256" key="11">
    <source>
        <dbReference type="ARBA" id="ARBA00023316"/>
    </source>
</evidence>
<dbReference type="PRINTS" id="PR00725">
    <property type="entry name" value="DADACBPTASE1"/>
</dbReference>
<dbReference type="PANTHER" id="PTHR21581:SF6">
    <property type="entry name" value="TRAFFICKING PROTEIN PARTICLE COMPLEX SUBUNIT 12"/>
    <property type="match status" value="1"/>
</dbReference>
<organism evidence="16 17">
    <name type="scientific">Agrobacterium larrymoorei</name>
    <dbReference type="NCBI Taxonomy" id="160699"/>
    <lineage>
        <taxon>Bacteria</taxon>
        <taxon>Pseudomonadati</taxon>
        <taxon>Pseudomonadota</taxon>
        <taxon>Alphaproteobacteria</taxon>
        <taxon>Hyphomicrobiales</taxon>
        <taxon>Rhizobiaceae</taxon>
        <taxon>Rhizobium/Agrobacterium group</taxon>
        <taxon>Agrobacterium</taxon>
    </lineage>
</organism>
<dbReference type="EC" id="3.4.16.4" evidence="4"/>
<dbReference type="SMART" id="SM00936">
    <property type="entry name" value="PBP5_C"/>
    <property type="match status" value="1"/>
</dbReference>
<evidence type="ECO:0000256" key="3">
    <source>
        <dbReference type="ARBA" id="ARBA00007164"/>
    </source>
</evidence>
<dbReference type="InterPro" id="IPR012907">
    <property type="entry name" value="Peptidase_S11_C"/>
</dbReference>
<evidence type="ECO:0000259" key="15">
    <source>
        <dbReference type="SMART" id="SM00936"/>
    </source>
</evidence>
<sequence length="390" mass="41822">MVTLIPKIIRRFSFVALVLACSAATASAQSGGLVVKAQQAYMIDAETGTVLLSLNETTPFPPASLAKLMTVETVFDALKNGRVSPETAYPVSEYAWRTGGAPSRTSTMFAALKSSVSVNDLLTGVVVQNANDGCIILAEGIAGSDAAFAKAMTDRAKAIGLTGSVFANSTGLPDPANTTTAKDMVMLAKHIRETYPDRYGLFTKPDFEWNRIFQRNKNTLLAADLGIDGLGLGFAEGHGYSAVVSAERDGRRIYLTLAGMEDDKTRQEEARRVVEWGLTAFQKRELFQKNETVGSVSVYGGAASAVDLAVHETVSVLVPLNNPDRLSGRIVYKWPLNAPLDAGYNAATLRIFSGERLLREVPLYTTAAVAPGTLSQNAAGALKELLFFWL</sequence>
<dbReference type="Gene3D" id="2.60.410.10">
    <property type="entry name" value="D-Ala-D-Ala carboxypeptidase, C-terminal domain"/>
    <property type="match status" value="1"/>
</dbReference>
<evidence type="ECO:0000256" key="9">
    <source>
        <dbReference type="ARBA" id="ARBA00022960"/>
    </source>
</evidence>
<keyword evidence="6" id="KW-0645">Protease</keyword>
<evidence type="ECO:0000256" key="13">
    <source>
        <dbReference type="RuleBase" id="RU004016"/>
    </source>
</evidence>